<reference evidence="1" key="1">
    <citation type="journal article" date="2020" name="Stud. Mycol.">
        <title>101 Dothideomycetes genomes: a test case for predicting lifestyles and emergence of pathogens.</title>
        <authorList>
            <person name="Haridas S."/>
            <person name="Albert R."/>
            <person name="Binder M."/>
            <person name="Bloem J."/>
            <person name="Labutti K."/>
            <person name="Salamov A."/>
            <person name="Andreopoulos B."/>
            <person name="Baker S."/>
            <person name="Barry K."/>
            <person name="Bills G."/>
            <person name="Bluhm B."/>
            <person name="Cannon C."/>
            <person name="Castanera R."/>
            <person name="Culley D."/>
            <person name="Daum C."/>
            <person name="Ezra D."/>
            <person name="Gonzalez J."/>
            <person name="Henrissat B."/>
            <person name="Kuo A."/>
            <person name="Liang C."/>
            <person name="Lipzen A."/>
            <person name="Lutzoni F."/>
            <person name="Magnuson J."/>
            <person name="Mondo S."/>
            <person name="Nolan M."/>
            <person name="Ohm R."/>
            <person name="Pangilinan J."/>
            <person name="Park H.-J."/>
            <person name="Ramirez L."/>
            <person name="Alfaro M."/>
            <person name="Sun H."/>
            <person name="Tritt A."/>
            <person name="Yoshinaga Y."/>
            <person name="Zwiers L.-H."/>
            <person name="Turgeon B."/>
            <person name="Goodwin S."/>
            <person name="Spatafora J."/>
            <person name="Crous P."/>
            <person name="Grigoriev I."/>
        </authorList>
    </citation>
    <scope>NUCLEOTIDE SEQUENCE</scope>
    <source>
        <strain evidence="1">CBS 107.79</strain>
    </source>
</reference>
<evidence type="ECO:0000313" key="1">
    <source>
        <dbReference type="EMBL" id="KAF1979422.1"/>
    </source>
</evidence>
<dbReference type="Proteomes" id="UP000800036">
    <property type="component" value="Unassembled WGS sequence"/>
</dbReference>
<evidence type="ECO:0000313" key="2">
    <source>
        <dbReference type="Proteomes" id="UP000800036"/>
    </source>
</evidence>
<proteinExistence type="predicted"/>
<gene>
    <name evidence="1" type="ORF">BU23DRAFT_154470</name>
</gene>
<name>A0A6A5VUN1_9PLEO</name>
<protein>
    <submittedName>
        <fullName evidence="1">Uncharacterized protein</fullName>
    </submittedName>
</protein>
<keyword evidence="2" id="KW-1185">Reference proteome</keyword>
<sequence length="210" mass="23089">MRVRVNSIGHHMHVLHTAHRVIQTDLSSISMSLLSNPGGLLCLSYPDLETNLSINMRCCRIIHDSAATTSRCALIEHDNVKRECLETTEESATIMLAFGCRCGADFARHQRLAIPLSSDCNLTSDSPMHTDTKFASRANPPYLLCLDAQALFLDALVCTSPRGPRKRRGPCAVHSQTLWLMITILEGGGLAIKFLCNSPLLPMQATTNMD</sequence>
<dbReference type="EMBL" id="ML976658">
    <property type="protein sequence ID" value="KAF1979422.1"/>
    <property type="molecule type" value="Genomic_DNA"/>
</dbReference>
<organism evidence="1 2">
    <name type="scientific">Bimuria novae-zelandiae CBS 107.79</name>
    <dbReference type="NCBI Taxonomy" id="1447943"/>
    <lineage>
        <taxon>Eukaryota</taxon>
        <taxon>Fungi</taxon>
        <taxon>Dikarya</taxon>
        <taxon>Ascomycota</taxon>
        <taxon>Pezizomycotina</taxon>
        <taxon>Dothideomycetes</taxon>
        <taxon>Pleosporomycetidae</taxon>
        <taxon>Pleosporales</taxon>
        <taxon>Massarineae</taxon>
        <taxon>Didymosphaeriaceae</taxon>
        <taxon>Bimuria</taxon>
    </lineage>
</organism>
<dbReference type="AlphaFoldDB" id="A0A6A5VUN1"/>
<accession>A0A6A5VUN1</accession>